<keyword evidence="4" id="KW-0378">Hydrolase</keyword>
<dbReference type="SUPFAM" id="SSF143081">
    <property type="entry name" value="BB1717-like"/>
    <property type="match status" value="1"/>
</dbReference>
<gene>
    <name evidence="9" type="ORF">D9611_000889</name>
</gene>
<evidence type="ECO:0000256" key="5">
    <source>
        <dbReference type="ARBA" id="ARBA00023124"/>
    </source>
</evidence>
<organism evidence="9 10">
    <name type="scientific">Ephemerocybe angulata</name>
    <dbReference type="NCBI Taxonomy" id="980116"/>
    <lineage>
        <taxon>Eukaryota</taxon>
        <taxon>Fungi</taxon>
        <taxon>Dikarya</taxon>
        <taxon>Basidiomycota</taxon>
        <taxon>Agaricomycotina</taxon>
        <taxon>Agaricomycetes</taxon>
        <taxon>Agaricomycetidae</taxon>
        <taxon>Agaricales</taxon>
        <taxon>Agaricineae</taxon>
        <taxon>Psathyrellaceae</taxon>
        <taxon>Ephemerocybe</taxon>
    </lineage>
</organism>
<dbReference type="GO" id="GO:0016829">
    <property type="term" value="F:lyase activity"/>
    <property type="evidence" value="ECO:0007669"/>
    <property type="project" value="UniProtKB-KW"/>
</dbReference>
<dbReference type="Pfam" id="PF02586">
    <property type="entry name" value="SRAP"/>
    <property type="match status" value="1"/>
</dbReference>
<dbReference type="Gene3D" id="3.90.1680.10">
    <property type="entry name" value="SOS response associated peptidase-like"/>
    <property type="match status" value="1"/>
</dbReference>
<dbReference type="InterPro" id="IPR003738">
    <property type="entry name" value="SRAP"/>
</dbReference>
<evidence type="ECO:0000256" key="3">
    <source>
        <dbReference type="ARBA" id="ARBA00022763"/>
    </source>
</evidence>
<protein>
    <recommendedName>
        <fullName evidence="11">Peptidase HMCES</fullName>
    </recommendedName>
</protein>
<feature type="compositionally biased region" description="Acidic residues" evidence="8">
    <location>
        <begin position="365"/>
        <end position="382"/>
    </location>
</feature>
<dbReference type="GO" id="GO:0106300">
    <property type="term" value="P:protein-DNA covalent cross-linking repair"/>
    <property type="evidence" value="ECO:0007669"/>
    <property type="project" value="InterPro"/>
</dbReference>
<dbReference type="GO" id="GO:0003697">
    <property type="term" value="F:single-stranded DNA binding"/>
    <property type="evidence" value="ECO:0007669"/>
    <property type="project" value="InterPro"/>
</dbReference>
<keyword evidence="7" id="KW-0456">Lyase</keyword>
<accession>A0A8H5BNE4</accession>
<feature type="compositionally biased region" description="Acidic residues" evidence="8">
    <location>
        <begin position="334"/>
        <end position="343"/>
    </location>
</feature>
<evidence type="ECO:0000256" key="8">
    <source>
        <dbReference type="SAM" id="MobiDB-lite"/>
    </source>
</evidence>
<feature type="compositionally biased region" description="Acidic residues" evidence="8">
    <location>
        <begin position="314"/>
        <end position="323"/>
    </location>
</feature>
<evidence type="ECO:0008006" key="11">
    <source>
        <dbReference type="Google" id="ProtNLM"/>
    </source>
</evidence>
<reference evidence="9 10" key="1">
    <citation type="journal article" date="2020" name="ISME J.">
        <title>Uncovering the hidden diversity of litter-decomposition mechanisms in mushroom-forming fungi.</title>
        <authorList>
            <person name="Floudas D."/>
            <person name="Bentzer J."/>
            <person name="Ahren D."/>
            <person name="Johansson T."/>
            <person name="Persson P."/>
            <person name="Tunlid A."/>
        </authorList>
    </citation>
    <scope>NUCLEOTIDE SEQUENCE [LARGE SCALE GENOMIC DNA]</scope>
    <source>
        <strain evidence="9 10">CBS 175.51</strain>
    </source>
</reference>
<evidence type="ECO:0000256" key="1">
    <source>
        <dbReference type="ARBA" id="ARBA00008136"/>
    </source>
</evidence>
<comment type="caution">
    <text evidence="9">The sequence shown here is derived from an EMBL/GenBank/DDBJ whole genome shotgun (WGS) entry which is preliminary data.</text>
</comment>
<dbReference type="Proteomes" id="UP000541558">
    <property type="component" value="Unassembled WGS sequence"/>
</dbReference>
<evidence type="ECO:0000256" key="2">
    <source>
        <dbReference type="ARBA" id="ARBA00022670"/>
    </source>
</evidence>
<dbReference type="GO" id="GO:0008233">
    <property type="term" value="F:peptidase activity"/>
    <property type="evidence" value="ECO:0007669"/>
    <property type="project" value="UniProtKB-KW"/>
</dbReference>
<dbReference type="PANTHER" id="PTHR13604">
    <property type="entry name" value="DC12-RELATED"/>
    <property type="match status" value="1"/>
</dbReference>
<keyword evidence="10" id="KW-1185">Reference proteome</keyword>
<keyword evidence="5" id="KW-0190">Covalent protein-DNA linkage</keyword>
<evidence type="ECO:0000313" key="10">
    <source>
        <dbReference type="Proteomes" id="UP000541558"/>
    </source>
</evidence>
<dbReference type="PANTHER" id="PTHR13604:SF0">
    <property type="entry name" value="ABASIC SITE PROCESSING PROTEIN HMCES"/>
    <property type="match status" value="1"/>
</dbReference>
<feature type="region of interest" description="Disordered" evidence="8">
    <location>
        <begin position="239"/>
        <end position="382"/>
    </location>
</feature>
<evidence type="ECO:0000256" key="6">
    <source>
        <dbReference type="ARBA" id="ARBA00023125"/>
    </source>
</evidence>
<evidence type="ECO:0000313" key="9">
    <source>
        <dbReference type="EMBL" id="KAF5326599.1"/>
    </source>
</evidence>
<evidence type="ECO:0000256" key="7">
    <source>
        <dbReference type="ARBA" id="ARBA00023239"/>
    </source>
</evidence>
<dbReference type="GO" id="GO:0006508">
    <property type="term" value="P:proteolysis"/>
    <property type="evidence" value="ECO:0007669"/>
    <property type="project" value="UniProtKB-KW"/>
</dbReference>
<comment type="similarity">
    <text evidence="1">Belongs to the SOS response-associated peptidase family.</text>
</comment>
<proteinExistence type="inferred from homology"/>
<keyword evidence="6" id="KW-0238">DNA-binding</keyword>
<dbReference type="EMBL" id="JAACJK010000163">
    <property type="protein sequence ID" value="KAF5326599.1"/>
    <property type="molecule type" value="Genomic_DNA"/>
</dbReference>
<keyword evidence="3" id="KW-0227">DNA damage</keyword>
<dbReference type="OrthoDB" id="2111841at2759"/>
<name>A0A8H5BNE4_9AGAR</name>
<feature type="compositionally biased region" description="Polar residues" evidence="8">
    <location>
        <begin position="247"/>
        <end position="268"/>
    </location>
</feature>
<feature type="compositionally biased region" description="Low complexity" evidence="8">
    <location>
        <begin position="354"/>
        <end position="364"/>
    </location>
</feature>
<sequence length="382" mass="41056">MSTRFSLALSLPEIVQSLKDLYDIEIQRGVSEASGYKPKYNVSEAMEVPIVYRDRNNGDRAIALMRYGLIPYWCKAKEIHKDVPGISLANDVTFWKSLKERSRCVVPCQGYYDIPPKSTKALPSYVRRGDSNLFLLAGLHSTATIHGETSQTFAIVMAPADPGTSQEHQPVILGSSEAARLWLNDGPSSWGLGHCDLATAHHNPSIPPLTKYTVPEGVKNAGVECPSFVNPIRNRPDGMAAFLKKGPSQSQVPVASTSNAPATMSRSFPTPVKGKRASKSRNPPLRSPTHSIAGSDDGTPADAGDASNPIVLDDSSEGEEESTYGDASNPIILDDSEAGEEESTYGVESVSSPADGGFDFATADDSSEEEYTYDDEGELPVA</sequence>
<evidence type="ECO:0000256" key="4">
    <source>
        <dbReference type="ARBA" id="ARBA00022801"/>
    </source>
</evidence>
<dbReference type="InterPro" id="IPR036590">
    <property type="entry name" value="SRAP-like"/>
</dbReference>
<keyword evidence="2" id="KW-0645">Protease</keyword>
<dbReference type="AlphaFoldDB" id="A0A8H5BNE4"/>